<keyword evidence="2" id="KW-1185">Reference proteome</keyword>
<accession>A0A9P5XRI7</accession>
<dbReference type="InterPro" id="IPR043502">
    <property type="entry name" value="DNA/RNA_pol_sf"/>
</dbReference>
<dbReference type="EMBL" id="MU150443">
    <property type="protein sequence ID" value="KAF9456243.1"/>
    <property type="molecule type" value="Genomic_DNA"/>
</dbReference>
<dbReference type="AlphaFoldDB" id="A0A9P5XRI7"/>
<dbReference type="Gene3D" id="3.10.10.10">
    <property type="entry name" value="HIV Type 1 Reverse Transcriptase, subunit A, domain 1"/>
    <property type="match status" value="1"/>
</dbReference>
<gene>
    <name evidence="1" type="ORF">BDZ94DRAFT_1285833</name>
</gene>
<organism evidence="1 2">
    <name type="scientific">Collybia nuda</name>
    <dbReference type="NCBI Taxonomy" id="64659"/>
    <lineage>
        <taxon>Eukaryota</taxon>
        <taxon>Fungi</taxon>
        <taxon>Dikarya</taxon>
        <taxon>Basidiomycota</taxon>
        <taxon>Agaricomycotina</taxon>
        <taxon>Agaricomycetes</taxon>
        <taxon>Agaricomycetidae</taxon>
        <taxon>Agaricales</taxon>
        <taxon>Tricholomatineae</taxon>
        <taxon>Clitocybaceae</taxon>
        <taxon>Collybia</taxon>
    </lineage>
</organism>
<evidence type="ECO:0000313" key="2">
    <source>
        <dbReference type="Proteomes" id="UP000807353"/>
    </source>
</evidence>
<reference evidence="1" key="1">
    <citation type="submission" date="2020-11" db="EMBL/GenBank/DDBJ databases">
        <authorList>
            <consortium name="DOE Joint Genome Institute"/>
            <person name="Ahrendt S."/>
            <person name="Riley R."/>
            <person name="Andreopoulos W."/>
            <person name="Labutti K."/>
            <person name="Pangilinan J."/>
            <person name="Ruiz-Duenas F.J."/>
            <person name="Barrasa J.M."/>
            <person name="Sanchez-Garcia M."/>
            <person name="Camarero S."/>
            <person name="Miyauchi S."/>
            <person name="Serrano A."/>
            <person name="Linde D."/>
            <person name="Babiker R."/>
            <person name="Drula E."/>
            <person name="Ayuso-Fernandez I."/>
            <person name="Pacheco R."/>
            <person name="Padilla G."/>
            <person name="Ferreira P."/>
            <person name="Barriuso J."/>
            <person name="Kellner H."/>
            <person name="Castanera R."/>
            <person name="Alfaro M."/>
            <person name="Ramirez L."/>
            <person name="Pisabarro A.G."/>
            <person name="Kuo A."/>
            <person name="Tritt A."/>
            <person name="Lipzen A."/>
            <person name="He G."/>
            <person name="Yan M."/>
            <person name="Ng V."/>
            <person name="Cullen D."/>
            <person name="Martin F."/>
            <person name="Rosso M.-N."/>
            <person name="Henrissat B."/>
            <person name="Hibbett D."/>
            <person name="Martinez A.T."/>
            <person name="Grigoriev I.V."/>
        </authorList>
    </citation>
    <scope>NUCLEOTIDE SEQUENCE</scope>
    <source>
        <strain evidence="1">CBS 247.69</strain>
    </source>
</reference>
<comment type="caution">
    <text evidence="1">The sequence shown here is derived from an EMBL/GenBank/DDBJ whole genome shotgun (WGS) entry which is preliminary data.</text>
</comment>
<dbReference type="SUPFAM" id="SSF56672">
    <property type="entry name" value="DNA/RNA polymerases"/>
    <property type="match status" value="1"/>
</dbReference>
<evidence type="ECO:0000313" key="1">
    <source>
        <dbReference type="EMBL" id="KAF9456243.1"/>
    </source>
</evidence>
<name>A0A9P5XRI7_9AGAR</name>
<dbReference type="Proteomes" id="UP000807353">
    <property type="component" value="Unassembled WGS sequence"/>
</dbReference>
<proteinExistence type="predicted"/>
<protein>
    <submittedName>
        <fullName evidence="1">Uncharacterized protein</fullName>
    </submittedName>
</protein>
<dbReference type="OrthoDB" id="5599163at2759"/>
<sequence>MKSFVGKKYKPVHLKVKLLLTDLPGEFRIIRDIKGDPLEALPVLSPNPPDFIPTGRYTQERKEAFEKVHGSDFLLPDEMKIGHHMMCLHNEAFAWEDSERGTFKEEYFPPVEMPVVPHTPWVERNIKIPPGIFEEVCKIIKTKIDAGVYERSNSSYRSQWFTVIKKDGKKLRLVHSLEPLNKVTIAHSGFINQYYVQMKSL</sequence>